<organism evidence="3 4">
    <name type="scientific">Lymnaea stagnalis</name>
    <name type="common">Great pond snail</name>
    <name type="synonym">Helix stagnalis</name>
    <dbReference type="NCBI Taxonomy" id="6523"/>
    <lineage>
        <taxon>Eukaryota</taxon>
        <taxon>Metazoa</taxon>
        <taxon>Spiralia</taxon>
        <taxon>Lophotrochozoa</taxon>
        <taxon>Mollusca</taxon>
        <taxon>Gastropoda</taxon>
        <taxon>Heterobranchia</taxon>
        <taxon>Euthyneura</taxon>
        <taxon>Panpulmonata</taxon>
        <taxon>Hygrophila</taxon>
        <taxon>Lymnaeoidea</taxon>
        <taxon>Lymnaeidae</taxon>
        <taxon>Lymnaea</taxon>
    </lineage>
</organism>
<evidence type="ECO:0000256" key="2">
    <source>
        <dbReference type="SAM" id="SignalP"/>
    </source>
</evidence>
<feature type="region of interest" description="Disordered" evidence="1">
    <location>
        <begin position="45"/>
        <end position="74"/>
    </location>
</feature>
<feature type="signal peptide" evidence="2">
    <location>
        <begin position="1"/>
        <end position="22"/>
    </location>
</feature>
<evidence type="ECO:0000313" key="3">
    <source>
        <dbReference type="EMBL" id="CAL1543525.1"/>
    </source>
</evidence>
<proteinExistence type="predicted"/>
<comment type="caution">
    <text evidence="3">The sequence shown here is derived from an EMBL/GenBank/DDBJ whole genome shotgun (WGS) entry which is preliminary data.</text>
</comment>
<name>A0AAV2IDF3_LYMST</name>
<accession>A0AAV2IDF3</accession>
<feature type="compositionally biased region" description="Acidic residues" evidence="1">
    <location>
        <begin position="55"/>
        <end position="65"/>
    </location>
</feature>
<evidence type="ECO:0000313" key="4">
    <source>
        <dbReference type="Proteomes" id="UP001497497"/>
    </source>
</evidence>
<feature type="compositionally biased region" description="Polar residues" evidence="1">
    <location>
        <begin position="497"/>
        <end position="511"/>
    </location>
</feature>
<feature type="region of interest" description="Disordered" evidence="1">
    <location>
        <begin position="257"/>
        <end position="322"/>
    </location>
</feature>
<feature type="compositionally biased region" description="Basic and acidic residues" evidence="1">
    <location>
        <begin position="487"/>
        <end position="496"/>
    </location>
</feature>
<feature type="compositionally biased region" description="Acidic residues" evidence="1">
    <location>
        <begin position="313"/>
        <end position="322"/>
    </location>
</feature>
<protein>
    <submittedName>
        <fullName evidence="3">Uncharacterized protein</fullName>
    </submittedName>
</protein>
<feature type="chain" id="PRO_5043404947" evidence="2">
    <location>
        <begin position="23"/>
        <end position="511"/>
    </location>
</feature>
<sequence>MSPSLLSTSVFFFFLFLRTTTGTQLPSDVQSNLRIISDLLTSRQEQITQPSPLETDTDVTSEEDDANRSPLSDDARTDMWRRRLELCRSWLDQMSARHPKSKPKLFARLSRGRLDRMPLSYGKRSAREDPRTRVYSKDGYARVGRERLNRMPLTYGKRQVDIRALTDLRSKLRAEFENRPEGTDVDFSGAPKLSSSETVIGHFRGEPFTRAQRDRLNRMPLTYGKRLWSGYRDLVPYSRSERGRLDRMPLTYGKRSGVTTSHDCKEGVDFEDNTGSPRDINSVDENDNTLLDGEGRVTPSAFTPDGTSHWTEDETEQAEYENEVPLTRLPRSKLQSMPFSFGKRVGRISPLQGDEHARTDDVIQALKVGDFQNIERRSRMDRMPVNFGKRSKANTPQVKRLRLDRMPMAFGKRGDSGVRDSLLSSDSSVRDSLMSSDSGVRDSLMSSDSGVRDSLMSNLEEDLGEFSAPNYKEIFISDVATKGNIRHLDTRPRGEETVTSVESNASPAVVR</sequence>
<gene>
    <name evidence="3" type="ORF">GSLYS_00017059001</name>
</gene>
<feature type="region of interest" description="Disordered" evidence="1">
    <location>
        <begin position="487"/>
        <end position="511"/>
    </location>
</feature>
<dbReference type="AlphaFoldDB" id="A0AAV2IDF3"/>
<keyword evidence="4" id="KW-1185">Reference proteome</keyword>
<feature type="region of interest" description="Disordered" evidence="1">
    <location>
        <begin position="409"/>
        <end position="451"/>
    </location>
</feature>
<keyword evidence="2" id="KW-0732">Signal</keyword>
<dbReference type="EMBL" id="CAXITT010000554">
    <property type="protein sequence ID" value="CAL1543525.1"/>
    <property type="molecule type" value="Genomic_DNA"/>
</dbReference>
<reference evidence="3 4" key="1">
    <citation type="submission" date="2024-04" db="EMBL/GenBank/DDBJ databases">
        <authorList>
            <consortium name="Genoscope - CEA"/>
            <person name="William W."/>
        </authorList>
    </citation>
    <scope>NUCLEOTIDE SEQUENCE [LARGE SCALE GENOMIC DNA]</scope>
</reference>
<dbReference type="Proteomes" id="UP001497497">
    <property type="component" value="Unassembled WGS sequence"/>
</dbReference>
<feature type="compositionally biased region" description="Low complexity" evidence="1">
    <location>
        <begin position="419"/>
        <end position="438"/>
    </location>
</feature>
<evidence type="ECO:0000256" key="1">
    <source>
        <dbReference type="SAM" id="MobiDB-lite"/>
    </source>
</evidence>